<evidence type="ECO:0000313" key="2">
    <source>
        <dbReference type="EMBL" id="MBM0230386.1"/>
    </source>
</evidence>
<dbReference type="EMBL" id="JAEVHM010000001">
    <property type="protein sequence ID" value="MBM0230386.1"/>
    <property type="molecule type" value="Genomic_DNA"/>
</dbReference>
<dbReference type="SUPFAM" id="SSF56770">
    <property type="entry name" value="HydA/Nqo6-like"/>
    <property type="match status" value="1"/>
</dbReference>
<feature type="non-terminal residue" evidence="2">
    <location>
        <position position="246"/>
    </location>
</feature>
<keyword evidence="3" id="KW-1185">Reference proteome</keyword>
<evidence type="ECO:0000313" key="3">
    <source>
        <dbReference type="Proteomes" id="UP000601027"/>
    </source>
</evidence>
<organism evidence="2 3">
    <name type="scientific">Micromonospora parastrephiae</name>
    <dbReference type="NCBI Taxonomy" id="2806101"/>
    <lineage>
        <taxon>Bacteria</taxon>
        <taxon>Bacillati</taxon>
        <taxon>Actinomycetota</taxon>
        <taxon>Actinomycetes</taxon>
        <taxon>Micromonosporales</taxon>
        <taxon>Micromonosporaceae</taxon>
        <taxon>Micromonospora</taxon>
    </lineage>
</organism>
<comment type="caution">
    <text evidence="2">The sequence shown here is derived from an EMBL/GenBank/DDBJ whole genome shotgun (WGS) entry which is preliminary data.</text>
</comment>
<sequence length="246" mass="25815">MGLTGDLLARWASRRPHLLLAAAPGATAARLAVEAHADRAGWPLAASPADADLLVVAGQPGSELAAAIERVWDQFPGPRARVRIINPSGVASGLHAAVARLAGTERKLPDPGPDGGGSWRHGHGGHDGMSMPGGLMMAERAEDRDGLKLDVLHLALGPVLTDWPAGLVVELSVQGDVVQSASARVLPPADPTAVRPYPDVDHPRLRRRRQAVAHLDSLSRLWAVVGWPAGAATARRLRDALVDDVP</sequence>
<proteinExistence type="predicted"/>
<reference evidence="2 3" key="1">
    <citation type="submission" date="2021-01" db="EMBL/GenBank/DDBJ databases">
        <title>Draft genome sequence of Micromonospora sp. strain STR1_7.</title>
        <authorList>
            <person name="Karlyshev A."/>
            <person name="Jawad R."/>
        </authorList>
    </citation>
    <scope>NUCLEOTIDE SEQUENCE [LARGE SCALE GENOMIC DNA]</scope>
    <source>
        <strain evidence="2 3">STR1-7</strain>
    </source>
</reference>
<protein>
    <submittedName>
        <fullName evidence="2">Uncharacterized protein</fullName>
    </submittedName>
</protein>
<gene>
    <name evidence="2" type="ORF">JNW91_00005</name>
</gene>
<name>A0ABS1XM88_9ACTN</name>
<dbReference type="Gene3D" id="3.40.50.12280">
    <property type="match status" value="1"/>
</dbReference>
<dbReference type="Proteomes" id="UP000601027">
    <property type="component" value="Unassembled WGS sequence"/>
</dbReference>
<feature type="region of interest" description="Disordered" evidence="1">
    <location>
        <begin position="105"/>
        <end position="134"/>
    </location>
</feature>
<evidence type="ECO:0000256" key="1">
    <source>
        <dbReference type="SAM" id="MobiDB-lite"/>
    </source>
</evidence>
<accession>A0ABS1XM88</accession>